<dbReference type="Gene3D" id="3.30.70.1020">
    <property type="entry name" value="Trehalose-6-phosphate phosphatase related protein, domain 2"/>
    <property type="match status" value="1"/>
</dbReference>
<reference evidence="8 9" key="1">
    <citation type="submission" date="2024-03" db="EMBL/GenBank/DDBJ databases">
        <title>YIM 134122 draft genome.</title>
        <authorList>
            <person name="Zuo S."/>
            <person name="Xiong L."/>
        </authorList>
    </citation>
    <scope>NUCLEOTIDE SEQUENCE [LARGE SCALE GENOMIC DNA]</scope>
    <source>
        <strain evidence="8 9">YIM 134122</strain>
    </source>
</reference>
<dbReference type="SUPFAM" id="SSF56784">
    <property type="entry name" value="HAD-like"/>
    <property type="match status" value="1"/>
</dbReference>
<comment type="pathway">
    <text evidence="1">Glycan biosynthesis; trehalose biosynthesis.</text>
</comment>
<protein>
    <recommendedName>
        <fullName evidence="7">Alpha,alpha-trehalose-phosphate synthase</fullName>
        <ecNumber evidence="7">2.4.1.15</ecNumber>
    </recommendedName>
</protein>
<sequence>MVVLSNRLPVDHVVNSDGSSGWKSSPGGLVTALEPVMRAAEGAWIGWAGVADTEFEPFENDGIEIIPVPLSESEIEQYYEGFSNDTLWPLYHDVIAPPQYHREWWEAYVLVNRRFAEAAARYAATEAVVWVQDYQLQLVPEMLRELRPDLVIGFFDHIPFPPYGIFSQLPWRKQILKGLLGADVIGFQRVADAGNFTRAVRRLYGFTTRGNVVEVIGDDGDVRHVVARTFPISIDVAGYEEIAARPEVQERARQIRHDLGDPKVVMLGVDRLDYTKGIGHRLKAFGELLAENRLQVEDVTLVQVASPSRERVATYMALRDEIELQVGRLNGEFSTISHSAIAYLHHGYPREEMVALYLAADVMLVTALRDGMNLVAKEYVACRADNTGVMVLSEFAGASDELRQAIIVNPHDIAGLKDAIVTAVEMPKREQARRMRALRKTVNGNTVNDWSKSFLDTLTGRAAVPRGIPETLVNALRELASADELLIALDFDGTLAPHVDQPEDARALDSAREAVLRLIRLADTRVAFVSGRALVSLQHVADPPEDVLLTGSHGVELKLDQPDVTLDLLASEIDRLDHVTAILERIAGSAEGAWVERKPAGLALHTRLLSPAAGQSLQRSARSRVRAAEPGLTVREGKNVIEFALRPGNKGDAIAKLREHTGATSVFYAGDDVTDEDAFVALGADDLGMKIGRGRTAAGHRVRGPEEVAEVLALLADFRAGFLQAQKRERAYTGSTPIVTES</sequence>
<dbReference type="NCBIfam" id="TIGR00685">
    <property type="entry name" value="T6PP"/>
    <property type="match status" value="1"/>
</dbReference>
<evidence type="ECO:0000256" key="5">
    <source>
        <dbReference type="ARBA" id="ARBA00022679"/>
    </source>
</evidence>
<evidence type="ECO:0000313" key="9">
    <source>
        <dbReference type="Proteomes" id="UP001425155"/>
    </source>
</evidence>
<evidence type="ECO:0000256" key="1">
    <source>
        <dbReference type="ARBA" id="ARBA00005199"/>
    </source>
</evidence>
<dbReference type="Pfam" id="PF00982">
    <property type="entry name" value="Glyco_transf_20"/>
    <property type="match status" value="1"/>
</dbReference>
<accession>A0ABU9W0J8</accession>
<dbReference type="SUPFAM" id="SSF53756">
    <property type="entry name" value="UDP-Glycosyltransferase/glycogen phosphorylase"/>
    <property type="match status" value="1"/>
</dbReference>
<proteinExistence type="inferred from homology"/>
<dbReference type="InterPro" id="IPR006379">
    <property type="entry name" value="HAD-SF_hydro_IIB"/>
</dbReference>
<dbReference type="PANTHER" id="PTHR10788">
    <property type="entry name" value="TREHALOSE-6-PHOSPHATE SYNTHASE"/>
    <property type="match status" value="1"/>
</dbReference>
<dbReference type="Proteomes" id="UP001425155">
    <property type="component" value="Unassembled WGS sequence"/>
</dbReference>
<dbReference type="Gene3D" id="3.40.50.1000">
    <property type="entry name" value="HAD superfamily/HAD-like"/>
    <property type="match status" value="1"/>
</dbReference>
<dbReference type="Pfam" id="PF02358">
    <property type="entry name" value="Trehalose_PPase"/>
    <property type="match status" value="1"/>
</dbReference>
<dbReference type="NCBIfam" id="NF011071">
    <property type="entry name" value="PRK14501.1"/>
    <property type="match status" value="1"/>
</dbReference>
<name>A0ABU9W0J8_9MICO</name>
<dbReference type="RefSeq" id="WP_342111687.1">
    <property type="nucleotide sequence ID" value="NZ_JBCAUN010000001.1"/>
</dbReference>
<comment type="similarity">
    <text evidence="3">Belongs to the glycosyltransferase 20 family.</text>
</comment>
<comment type="catalytic activity">
    <reaction evidence="6">
        <text>D-glucose 6-phosphate + UDP-alpha-D-glucose = alpha,alpha-trehalose 6-phosphate + UDP + H(+)</text>
        <dbReference type="Rhea" id="RHEA:18889"/>
        <dbReference type="ChEBI" id="CHEBI:15378"/>
        <dbReference type="ChEBI" id="CHEBI:58223"/>
        <dbReference type="ChEBI" id="CHEBI:58429"/>
        <dbReference type="ChEBI" id="CHEBI:58885"/>
        <dbReference type="ChEBI" id="CHEBI:61548"/>
        <dbReference type="EC" id="2.4.1.15"/>
    </reaction>
</comment>
<comment type="caution">
    <text evidence="8">The sequence shown here is derived from an EMBL/GenBank/DDBJ whole genome shotgun (WGS) entry which is preliminary data.</text>
</comment>
<evidence type="ECO:0000256" key="4">
    <source>
        <dbReference type="ARBA" id="ARBA00022676"/>
    </source>
</evidence>
<gene>
    <name evidence="8" type="ORF">WJX64_03035</name>
</gene>
<comment type="similarity">
    <text evidence="2">In the C-terminal section; belongs to the trehalose phosphatase family.</text>
</comment>
<dbReference type="InterPro" id="IPR023214">
    <property type="entry name" value="HAD_sf"/>
</dbReference>
<dbReference type="NCBIfam" id="TIGR02400">
    <property type="entry name" value="trehalose_OtsA"/>
    <property type="match status" value="1"/>
</dbReference>
<dbReference type="NCBIfam" id="TIGR01484">
    <property type="entry name" value="HAD-SF-IIB"/>
    <property type="match status" value="1"/>
</dbReference>
<dbReference type="InterPro" id="IPR001830">
    <property type="entry name" value="Glyco_trans_20"/>
</dbReference>
<dbReference type="EMBL" id="JBCLVG010000001">
    <property type="protein sequence ID" value="MEN1945511.1"/>
    <property type="molecule type" value="Genomic_DNA"/>
</dbReference>
<keyword evidence="9" id="KW-1185">Reference proteome</keyword>
<evidence type="ECO:0000313" key="8">
    <source>
        <dbReference type="EMBL" id="MEN1945511.1"/>
    </source>
</evidence>
<dbReference type="InterPro" id="IPR036412">
    <property type="entry name" value="HAD-like_sf"/>
</dbReference>
<evidence type="ECO:0000256" key="7">
    <source>
        <dbReference type="NCBIfam" id="TIGR02400"/>
    </source>
</evidence>
<dbReference type="PANTHER" id="PTHR10788:SF106">
    <property type="entry name" value="BCDNA.GH08860"/>
    <property type="match status" value="1"/>
</dbReference>
<dbReference type="CDD" id="cd03788">
    <property type="entry name" value="GT20_TPS"/>
    <property type="match status" value="1"/>
</dbReference>
<evidence type="ECO:0000256" key="6">
    <source>
        <dbReference type="ARBA" id="ARBA00048039"/>
    </source>
</evidence>
<dbReference type="EC" id="2.4.1.15" evidence="7"/>
<dbReference type="Gene3D" id="3.40.50.2000">
    <property type="entry name" value="Glycogen Phosphorylase B"/>
    <property type="match status" value="2"/>
</dbReference>
<dbReference type="InterPro" id="IPR012766">
    <property type="entry name" value="Trehalose_OtsA"/>
</dbReference>
<organism evidence="8 9">
    <name type="scientific">Leifsonia stereocauli</name>
    <dbReference type="NCBI Taxonomy" id="3134136"/>
    <lineage>
        <taxon>Bacteria</taxon>
        <taxon>Bacillati</taxon>
        <taxon>Actinomycetota</taxon>
        <taxon>Actinomycetes</taxon>
        <taxon>Micrococcales</taxon>
        <taxon>Microbacteriaceae</taxon>
        <taxon>Leifsonia</taxon>
    </lineage>
</organism>
<evidence type="ECO:0000256" key="3">
    <source>
        <dbReference type="ARBA" id="ARBA00008799"/>
    </source>
</evidence>
<dbReference type="InterPro" id="IPR003337">
    <property type="entry name" value="Trehalose_PPase"/>
</dbReference>
<evidence type="ECO:0000256" key="2">
    <source>
        <dbReference type="ARBA" id="ARBA00006330"/>
    </source>
</evidence>
<keyword evidence="5" id="KW-0808">Transferase</keyword>
<keyword evidence="4" id="KW-0328">Glycosyltransferase</keyword>